<dbReference type="PANTHER" id="PTHR42923">
    <property type="entry name" value="PROTOPORPHYRINOGEN OXIDASE"/>
    <property type="match status" value="1"/>
</dbReference>
<dbReference type="InterPro" id="IPR036188">
    <property type="entry name" value="FAD/NAD-bd_sf"/>
</dbReference>
<proteinExistence type="predicted"/>
<dbReference type="EMBL" id="MN740110">
    <property type="protein sequence ID" value="QHT88162.1"/>
    <property type="molecule type" value="Genomic_DNA"/>
</dbReference>
<organism evidence="2">
    <name type="scientific">viral metagenome</name>
    <dbReference type="NCBI Taxonomy" id="1070528"/>
    <lineage>
        <taxon>unclassified sequences</taxon>
        <taxon>metagenomes</taxon>
        <taxon>organismal metagenomes</taxon>
    </lineage>
</organism>
<accession>A0A6C0I5U6</accession>
<name>A0A6C0I5U6_9ZZZZ</name>
<keyword evidence="1" id="KW-0812">Transmembrane</keyword>
<protein>
    <recommendedName>
        <fullName evidence="3">Amine oxidase domain-containing protein</fullName>
    </recommendedName>
</protein>
<dbReference type="GO" id="GO:0016491">
    <property type="term" value="F:oxidoreductase activity"/>
    <property type="evidence" value="ECO:0007669"/>
    <property type="project" value="TreeGrafter"/>
</dbReference>
<feature type="transmembrane region" description="Helical" evidence="1">
    <location>
        <begin position="497"/>
        <end position="514"/>
    </location>
</feature>
<reference evidence="2" key="1">
    <citation type="journal article" date="2020" name="Nature">
        <title>Giant virus diversity and host interactions through global metagenomics.</title>
        <authorList>
            <person name="Schulz F."/>
            <person name="Roux S."/>
            <person name="Paez-Espino D."/>
            <person name="Jungbluth S."/>
            <person name="Walsh D.A."/>
            <person name="Denef V.J."/>
            <person name="McMahon K.D."/>
            <person name="Konstantinidis K.T."/>
            <person name="Eloe-Fadrosh E.A."/>
            <person name="Kyrpides N.C."/>
            <person name="Woyke T."/>
        </authorList>
    </citation>
    <scope>NUCLEOTIDE SEQUENCE</scope>
    <source>
        <strain evidence="2">GVMAG-M-3300023184-24</strain>
    </source>
</reference>
<evidence type="ECO:0000256" key="1">
    <source>
        <dbReference type="SAM" id="Phobius"/>
    </source>
</evidence>
<keyword evidence="1" id="KW-1133">Transmembrane helix</keyword>
<evidence type="ECO:0008006" key="3">
    <source>
        <dbReference type="Google" id="ProtNLM"/>
    </source>
</evidence>
<feature type="transmembrane region" description="Helical" evidence="1">
    <location>
        <begin position="6"/>
        <end position="23"/>
    </location>
</feature>
<dbReference type="SUPFAM" id="SSF51905">
    <property type="entry name" value="FAD/NAD(P)-binding domain"/>
    <property type="match status" value="1"/>
</dbReference>
<feature type="transmembrane region" description="Helical" evidence="1">
    <location>
        <begin position="35"/>
        <end position="55"/>
    </location>
</feature>
<dbReference type="AlphaFoldDB" id="A0A6C0I5U6"/>
<dbReference type="Gene3D" id="3.50.50.60">
    <property type="entry name" value="FAD/NAD(P)-binding domain"/>
    <property type="match status" value="1"/>
</dbReference>
<sequence>MIFLVYNTYFIYIINNYFYNIYYKNKVNQMKYTEQYDYCIVGAGPTGLTLAYIFASIGRKCIIIDKNADIGGCHRVTRLNGMFTEHGPRIYSNSYINLINLLKIMKINFYDLFVPYQFTISNIGNYTIKNFKFFEMMKLFNNYMILLIRPNHGDNISMKEFMNKNKFTDNTKDYIDRLCRLTDGASSDRYSLNKFYQLVNQQFLHTIYQPNTPNDKGLFGYWKQILLNKNVDILLNTNVTELNGNIDKVNEIIVNTNENQDIKRTIKSKQFIFCIPPKPLLNVLTNSIYRNAFGDYSQFNEWVIKSTYTNYIPVSFHWSLDIIPEHYKMDKVWGFPKSEWGIAFIVLSNYMDFDDNRSKLVISTCVTKTDTVSSYINKTANQCDQNELISEILRQLKISFPDIPDPSFALINPNVKYINNKWVEPDTAFIKTYNNVNLSAFGSTKNLYQVGTQNGKSKYGFTTIESAVTNAIAFANQIEPNTKNIIIVKNDMELNNIIRIILFILLILVIIKLFRRKS</sequence>
<keyword evidence="1" id="KW-0472">Membrane</keyword>
<dbReference type="InterPro" id="IPR050464">
    <property type="entry name" value="Zeta_carotene_desat/Oxidored"/>
</dbReference>
<evidence type="ECO:0000313" key="2">
    <source>
        <dbReference type="EMBL" id="QHT88162.1"/>
    </source>
</evidence>
<dbReference type="Pfam" id="PF13450">
    <property type="entry name" value="NAD_binding_8"/>
    <property type="match status" value="1"/>
</dbReference>